<dbReference type="GeneID" id="30982697"/>
<dbReference type="FunFam" id="2.40.160.120:FF:000001">
    <property type="entry name" value="Oxysterol-binding protein"/>
    <property type="match status" value="1"/>
</dbReference>
<dbReference type="InterPro" id="IPR036770">
    <property type="entry name" value="Ankyrin_rpt-contain_sf"/>
</dbReference>
<dbReference type="GO" id="GO:0006897">
    <property type="term" value="P:endocytosis"/>
    <property type="evidence" value="ECO:0007669"/>
    <property type="project" value="TreeGrafter"/>
</dbReference>
<feature type="compositionally biased region" description="Low complexity" evidence="11">
    <location>
        <begin position="425"/>
        <end position="435"/>
    </location>
</feature>
<dbReference type="GO" id="GO:0005635">
    <property type="term" value="C:nuclear envelope"/>
    <property type="evidence" value="ECO:0007669"/>
    <property type="project" value="TreeGrafter"/>
</dbReference>
<dbReference type="Pfam" id="PF01237">
    <property type="entry name" value="Oxysterol_BP"/>
    <property type="match status" value="1"/>
</dbReference>
<evidence type="ECO:0000256" key="1">
    <source>
        <dbReference type="ARBA" id="ARBA00008842"/>
    </source>
</evidence>
<dbReference type="InterPro" id="IPR011993">
    <property type="entry name" value="PH-like_dom_sf"/>
</dbReference>
<evidence type="ECO:0000256" key="7">
    <source>
        <dbReference type="ARBA" id="ARBA00023121"/>
    </source>
</evidence>
<dbReference type="GO" id="GO:0097038">
    <property type="term" value="C:perinuclear endoplasmic reticulum"/>
    <property type="evidence" value="ECO:0007669"/>
    <property type="project" value="TreeGrafter"/>
</dbReference>
<feature type="coiled-coil region" evidence="10">
    <location>
        <begin position="591"/>
        <end position="625"/>
    </location>
</feature>
<dbReference type="OrthoDB" id="1854502at2759"/>
<feature type="region of interest" description="Disordered" evidence="11">
    <location>
        <begin position="376"/>
        <end position="468"/>
    </location>
</feature>
<name>A0A1E4SI37_9ASCO</name>
<evidence type="ECO:0000256" key="9">
    <source>
        <dbReference type="RuleBase" id="RU003844"/>
    </source>
</evidence>
<dbReference type="PANTHER" id="PTHR10972">
    <property type="entry name" value="OXYSTEROL-BINDING PROTEIN-RELATED"/>
    <property type="match status" value="1"/>
</dbReference>
<dbReference type="InterPro" id="IPR002110">
    <property type="entry name" value="Ankyrin_rpt"/>
</dbReference>
<evidence type="ECO:0000256" key="3">
    <source>
        <dbReference type="ARBA" id="ARBA00022553"/>
    </source>
</evidence>
<dbReference type="GO" id="GO:0006887">
    <property type="term" value="P:exocytosis"/>
    <property type="evidence" value="ECO:0007669"/>
    <property type="project" value="TreeGrafter"/>
</dbReference>
<dbReference type="GO" id="GO:0120009">
    <property type="term" value="P:intermembrane lipid transfer"/>
    <property type="evidence" value="ECO:0007669"/>
    <property type="project" value="UniProtKB-ARBA"/>
</dbReference>
<dbReference type="InterPro" id="IPR018494">
    <property type="entry name" value="Oxysterol-bd_CS"/>
</dbReference>
<feature type="compositionally biased region" description="Polar residues" evidence="11">
    <location>
        <begin position="778"/>
        <end position="788"/>
    </location>
</feature>
<keyword evidence="6" id="KW-0445">Lipid transport</keyword>
<evidence type="ECO:0000256" key="11">
    <source>
        <dbReference type="SAM" id="MobiDB-lite"/>
    </source>
</evidence>
<dbReference type="SMART" id="SM00233">
    <property type="entry name" value="PH"/>
    <property type="match status" value="1"/>
</dbReference>
<feature type="region of interest" description="Disordered" evidence="11">
    <location>
        <begin position="739"/>
        <end position="788"/>
    </location>
</feature>
<dbReference type="STRING" id="984487.A0A1E4SI37"/>
<keyword evidence="7" id="KW-0446">Lipid-binding</keyword>
<dbReference type="Pfam" id="PF00023">
    <property type="entry name" value="Ank"/>
    <property type="match status" value="1"/>
</dbReference>
<keyword evidence="10" id="KW-0175">Coiled coil</keyword>
<dbReference type="InterPro" id="IPR037239">
    <property type="entry name" value="OSBP_sf"/>
</dbReference>
<proteinExistence type="inferred from homology"/>
<dbReference type="SMART" id="SM00248">
    <property type="entry name" value="ANK"/>
    <property type="match status" value="3"/>
</dbReference>
<feature type="domain" description="PH" evidence="12">
    <location>
        <begin position="264"/>
        <end position="360"/>
    </location>
</feature>
<organism evidence="13 14">
    <name type="scientific">Suhomyces tanzawaensis NRRL Y-17324</name>
    <dbReference type="NCBI Taxonomy" id="984487"/>
    <lineage>
        <taxon>Eukaryota</taxon>
        <taxon>Fungi</taxon>
        <taxon>Dikarya</taxon>
        <taxon>Ascomycota</taxon>
        <taxon>Saccharomycotina</taxon>
        <taxon>Pichiomycetes</taxon>
        <taxon>Debaryomycetaceae</taxon>
        <taxon>Suhomyces</taxon>
    </lineage>
</organism>
<sequence>MSSSQLNASLLRLKLLDALRSGETAKVDAIINELTSTKSTIKNIDIVQLHLTILHYAVQVAPLATLQYLCTNAQKYNLDINAQDQDGNTPLHLAAMSSRFDIVKYLLSLPEINDTIVNLNKKQPVEECKDLSIAQLMQIERAKFVEQSASKLRQYFSNRDMDNLEKLLVSNPRASELLDINGADPETGNTVLHEFIKHDDIQMCDWILKHGGDPFKRDKRGKLPIDLINGKNDPLKKLLKVASKDQTIMDPVVNTSNAIKSGGAPTYKGYLRKWTNFASGYKLRYFQLDQNGILSYYTNQDDTNNACRGSLNLGFATLHLDSSEKLKFEIIGKNGMRWHLKANHPIETNRWVWTLQNAITIAKDNIKRKNKGLIQAEETAEQSSIKGAEEHEGRKHRFHIPGRRSLSRHRRTDSNVSLNSEIVDSSSLSRSSTLSKKAGGSPNLAQINESKPVQGLVPPQSRLSVDDQSSFNAEASDVENFDYDLDDNDFDSDTGSIAVNSDPSRDKVDGPLADQISTVKRSLDVELSSLLDLFNQVINSRSSAGNEESSSASSELGVCNVGLSTLNTIQDLFQKYDSLIQSRESKFVRKLERQVEVNKLWENSIKQLEDEIHQREAKLAEYDGKKKQLKKYFSASKVSGSNSPAALGPSDSYSGSIDAASEVPGDDKVIETIFNDSDEEFFDADEFEDAEESDAEVPDINIESAKEVEADIRNENAPSVGATIGAAGVAGVAGAAIAGDKSHQEKSSTAPESSKAKAVEKESISEEERTVQTEESIETSNSNLNSTHSKVNEMIQQEGSFLGYENPPRQKLSMDEDNRPKVGLWGILKSMIGKDMTRMTLPVAFNEPCSLIQRLAEDVEYSGLLDQAATFDDSTLRLLYVATFASSLYSSSVGRIAKPFNPLLGETFEYSRPDKNYRLLGEQVSHHPPVSACAAESPKWDYYGHNEVDTSFKGRSFDIKHLGKMFCTLRPDNGVVDSKGQKVDHEVYSWKKVNNSVVGIIMGNPTIDVFGQMEVKNFTTGDSIIVDFKQRGWKASSAYQLSGQVIDKKGTPRWALGGHWNSKIFGKKISGSESGQSLDNAQGKVSSDPYSGQKFLMWEVAPRPKVPFNLTAFATSLNGIDDNLKGWLAPTDTRLRPDQRAMEEGEYDLASSEKHRVEEKQRSARKKREQTKTTYKPNWFTKDKHPITGDSYWRAKGDYWAQRKEHNLAKSGDIF</sequence>
<feature type="compositionally biased region" description="Basic residues" evidence="11">
    <location>
        <begin position="394"/>
        <end position="411"/>
    </location>
</feature>
<feature type="region of interest" description="Disordered" evidence="11">
    <location>
        <begin position="1139"/>
        <end position="1182"/>
    </location>
</feature>
<dbReference type="Pfam" id="PF12796">
    <property type="entry name" value="Ank_2"/>
    <property type="match status" value="1"/>
</dbReference>
<keyword evidence="3" id="KW-0597">Phosphoprotein</keyword>
<dbReference type="SUPFAM" id="SSF50729">
    <property type="entry name" value="PH domain-like"/>
    <property type="match status" value="1"/>
</dbReference>
<dbReference type="GO" id="GO:0032934">
    <property type="term" value="F:sterol binding"/>
    <property type="evidence" value="ECO:0007669"/>
    <property type="project" value="TreeGrafter"/>
</dbReference>
<dbReference type="AlphaFoldDB" id="A0A1E4SI37"/>
<evidence type="ECO:0000256" key="2">
    <source>
        <dbReference type="ARBA" id="ARBA00022448"/>
    </source>
</evidence>
<dbReference type="CDD" id="cd13292">
    <property type="entry name" value="PH_Osh1p_Osh2p_yeast"/>
    <property type="match status" value="1"/>
</dbReference>
<dbReference type="GO" id="GO:0005886">
    <property type="term" value="C:plasma membrane"/>
    <property type="evidence" value="ECO:0007669"/>
    <property type="project" value="TreeGrafter"/>
</dbReference>
<dbReference type="PROSITE" id="PS50088">
    <property type="entry name" value="ANK_REPEAT"/>
    <property type="match status" value="1"/>
</dbReference>
<dbReference type="Gene3D" id="3.30.70.3490">
    <property type="match status" value="1"/>
</dbReference>
<dbReference type="GO" id="GO:0034727">
    <property type="term" value="P:piecemeal microautophagy of the nucleus"/>
    <property type="evidence" value="ECO:0007669"/>
    <property type="project" value="TreeGrafter"/>
</dbReference>
<reference evidence="14" key="1">
    <citation type="submission" date="2016-05" db="EMBL/GenBank/DDBJ databases">
        <title>Comparative genomics of biotechnologically important yeasts.</title>
        <authorList>
            <consortium name="DOE Joint Genome Institute"/>
            <person name="Riley R."/>
            <person name="Haridas S."/>
            <person name="Wolfe K.H."/>
            <person name="Lopes M.R."/>
            <person name="Hittinger C.T."/>
            <person name="Goker M."/>
            <person name="Salamov A."/>
            <person name="Wisecaver J."/>
            <person name="Long T.M."/>
            <person name="Aerts A.L."/>
            <person name="Barry K."/>
            <person name="Choi C."/>
            <person name="Clum A."/>
            <person name="Coughlan A.Y."/>
            <person name="Deshpande S."/>
            <person name="Douglass A.P."/>
            <person name="Hanson S.J."/>
            <person name="Klenk H.-P."/>
            <person name="Labutti K."/>
            <person name="Lapidus A."/>
            <person name="Lindquist E."/>
            <person name="Lipzen A."/>
            <person name="Meier-Kolthoff J.P."/>
            <person name="Ohm R.A."/>
            <person name="Otillar R.P."/>
            <person name="Pangilinan J."/>
            <person name="Peng Y."/>
            <person name="Rokas A."/>
            <person name="Rosa C.A."/>
            <person name="Scheuner C."/>
            <person name="Sibirny A.A."/>
            <person name="Slot J.C."/>
            <person name="Stielow J.B."/>
            <person name="Sun H."/>
            <person name="Kurtzman C.P."/>
            <person name="Blackwell M."/>
            <person name="Grigoriev I.V."/>
            <person name="Jeffries T.W."/>
        </authorList>
    </citation>
    <scope>NUCLEOTIDE SEQUENCE [LARGE SCALE GENOMIC DNA]</scope>
    <source>
        <strain evidence="14">NRRL Y-17324</strain>
    </source>
</reference>
<evidence type="ECO:0000256" key="4">
    <source>
        <dbReference type="ARBA" id="ARBA00022737"/>
    </source>
</evidence>
<evidence type="ECO:0000256" key="6">
    <source>
        <dbReference type="ARBA" id="ARBA00023055"/>
    </source>
</evidence>
<dbReference type="Gene3D" id="2.40.160.120">
    <property type="match status" value="1"/>
</dbReference>
<keyword evidence="2" id="KW-0813">Transport</keyword>
<keyword evidence="4" id="KW-0677">Repeat</keyword>
<feature type="region of interest" description="Disordered" evidence="11">
    <location>
        <begin position="638"/>
        <end position="661"/>
    </location>
</feature>
<dbReference type="RefSeq" id="XP_020064301.1">
    <property type="nucleotide sequence ID" value="XM_020208560.1"/>
</dbReference>
<keyword evidence="5 8" id="KW-0040">ANK repeat</keyword>
<dbReference type="FunFam" id="2.30.29.30:FF:000061">
    <property type="entry name" value="Oxysterol binding protein 1"/>
    <property type="match status" value="1"/>
</dbReference>
<feature type="repeat" description="ANK" evidence="8">
    <location>
        <begin position="86"/>
        <end position="108"/>
    </location>
</feature>
<dbReference type="InterPro" id="IPR001849">
    <property type="entry name" value="PH_domain"/>
</dbReference>
<dbReference type="Pfam" id="PF00169">
    <property type="entry name" value="PH"/>
    <property type="match status" value="1"/>
</dbReference>
<dbReference type="SUPFAM" id="SSF144000">
    <property type="entry name" value="Oxysterol-binding protein-like"/>
    <property type="match status" value="1"/>
</dbReference>
<evidence type="ECO:0000256" key="8">
    <source>
        <dbReference type="PROSITE-ProRule" id="PRU00023"/>
    </source>
</evidence>
<evidence type="ECO:0000313" key="14">
    <source>
        <dbReference type="Proteomes" id="UP000094285"/>
    </source>
</evidence>
<protein>
    <recommendedName>
        <fullName evidence="12">PH domain-containing protein</fullName>
    </recommendedName>
</protein>
<dbReference type="EMBL" id="KV453912">
    <property type="protein sequence ID" value="ODV79179.1"/>
    <property type="molecule type" value="Genomic_DNA"/>
</dbReference>
<dbReference type="PANTHER" id="PTHR10972:SF205">
    <property type="entry name" value="OXYSTEROL-BINDING PROTEIN 1"/>
    <property type="match status" value="1"/>
</dbReference>
<keyword evidence="14" id="KW-1185">Reference proteome</keyword>
<dbReference type="Gene3D" id="2.30.29.30">
    <property type="entry name" value="Pleckstrin-homology domain (PH domain)/Phosphotyrosine-binding domain (PTB)"/>
    <property type="match status" value="1"/>
</dbReference>
<evidence type="ECO:0000256" key="10">
    <source>
        <dbReference type="SAM" id="Coils"/>
    </source>
</evidence>
<accession>A0A1E4SI37</accession>
<dbReference type="Proteomes" id="UP000094285">
    <property type="component" value="Unassembled WGS sequence"/>
</dbReference>
<dbReference type="InterPro" id="IPR000648">
    <property type="entry name" value="Oxysterol-bd"/>
</dbReference>
<dbReference type="PROSITE" id="PS50003">
    <property type="entry name" value="PH_DOMAIN"/>
    <property type="match status" value="1"/>
</dbReference>
<dbReference type="GO" id="GO:0005829">
    <property type="term" value="C:cytosol"/>
    <property type="evidence" value="ECO:0007669"/>
    <property type="project" value="TreeGrafter"/>
</dbReference>
<feature type="compositionally biased region" description="Polar residues" evidence="11">
    <location>
        <begin position="414"/>
        <end position="424"/>
    </location>
</feature>
<feature type="compositionally biased region" description="Basic and acidic residues" evidence="11">
    <location>
        <begin position="754"/>
        <end position="772"/>
    </location>
</feature>
<dbReference type="PROSITE" id="PS50297">
    <property type="entry name" value="ANK_REP_REGION"/>
    <property type="match status" value="1"/>
</dbReference>
<feature type="compositionally biased region" description="Basic and acidic residues" evidence="11">
    <location>
        <begin position="1151"/>
        <end position="1162"/>
    </location>
</feature>
<feature type="region of interest" description="Disordered" evidence="11">
    <location>
        <begin position="492"/>
        <end position="511"/>
    </location>
</feature>
<dbReference type="SUPFAM" id="SSF48403">
    <property type="entry name" value="Ankyrin repeat"/>
    <property type="match status" value="1"/>
</dbReference>
<dbReference type="GO" id="GO:0030011">
    <property type="term" value="P:maintenance of cell polarity"/>
    <property type="evidence" value="ECO:0007669"/>
    <property type="project" value="TreeGrafter"/>
</dbReference>
<evidence type="ECO:0000256" key="5">
    <source>
        <dbReference type="ARBA" id="ARBA00023043"/>
    </source>
</evidence>
<gene>
    <name evidence="13" type="ORF">CANTADRAFT_339537</name>
</gene>
<dbReference type="Gene3D" id="1.25.40.20">
    <property type="entry name" value="Ankyrin repeat-containing domain"/>
    <property type="match status" value="2"/>
</dbReference>
<dbReference type="PROSITE" id="PS01013">
    <property type="entry name" value="OSBP"/>
    <property type="match status" value="1"/>
</dbReference>
<evidence type="ECO:0000313" key="13">
    <source>
        <dbReference type="EMBL" id="ODV79179.1"/>
    </source>
</evidence>
<comment type="similarity">
    <text evidence="1 9">Belongs to the OSBP family.</text>
</comment>
<evidence type="ECO:0000259" key="12">
    <source>
        <dbReference type="PROSITE" id="PS50003"/>
    </source>
</evidence>